<organism evidence="5 6">
    <name type="scientific">Jatrophihabitans endophyticus</name>
    <dbReference type="NCBI Taxonomy" id="1206085"/>
    <lineage>
        <taxon>Bacteria</taxon>
        <taxon>Bacillati</taxon>
        <taxon>Actinomycetota</taxon>
        <taxon>Actinomycetes</taxon>
        <taxon>Jatrophihabitantales</taxon>
        <taxon>Jatrophihabitantaceae</taxon>
        <taxon>Jatrophihabitans</taxon>
    </lineage>
</organism>
<sequence length="336" mass="34899">MSAPARPATLRAVAERAGVSVRTVSNVVNDYVHVAPTTRAAVQRAIDELGYRPNLAARQLRRGRTGLLGLVLPELVSPYFAEVAALVVRHAAGRGWTVLVDETGGDAAREGALLGRVGTSMVDGLVVSPWSLSPDDIAGAAGDLPVVILGERAAATVDRVAIDNVAAARDATAHLLATGRRRLGVIGLQPHLANATAVQRLRGVHEALAAAGVAPDPAREIATRTLHRDDGATATADLLARAPDVDGVVCFTDELALGVLRALADRGRSVPGDVAVIGIDDIEDGRFSVPRLSTVAPDKARIAEVAVDTLLRRVTGAPGDPTDVVAAHRLIVRESS</sequence>
<dbReference type="STRING" id="1206085.SAMN05443575_3607"/>
<dbReference type="EMBL" id="FQVU01000005">
    <property type="protein sequence ID" value="SHH28129.1"/>
    <property type="molecule type" value="Genomic_DNA"/>
</dbReference>
<keyword evidence="2" id="KW-0238">DNA-binding</keyword>
<protein>
    <submittedName>
        <fullName evidence="5">Transcriptional regulator, LacI family</fullName>
    </submittedName>
</protein>
<dbReference type="InterPro" id="IPR000843">
    <property type="entry name" value="HTH_LacI"/>
</dbReference>
<dbReference type="InterPro" id="IPR010982">
    <property type="entry name" value="Lambda_DNA-bd_dom_sf"/>
</dbReference>
<accession>A0A1M5RPJ3</accession>
<keyword evidence="6" id="KW-1185">Reference proteome</keyword>
<dbReference type="SMART" id="SM00354">
    <property type="entry name" value="HTH_LACI"/>
    <property type="match status" value="1"/>
</dbReference>
<dbReference type="AlphaFoldDB" id="A0A1M5RPJ3"/>
<keyword evidence="3" id="KW-0804">Transcription</keyword>
<evidence type="ECO:0000256" key="3">
    <source>
        <dbReference type="ARBA" id="ARBA00023163"/>
    </source>
</evidence>
<dbReference type="PROSITE" id="PS50932">
    <property type="entry name" value="HTH_LACI_2"/>
    <property type="match status" value="1"/>
</dbReference>
<dbReference type="Proteomes" id="UP000186132">
    <property type="component" value="Unassembled WGS sequence"/>
</dbReference>
<dbReference type="InterPro" id="IPR028082">
    <property type="entry name" value="Peripla_BP_I"/>
</dbReference>
<dbReference type="CDD" id="cd01392">
    <property type="entry name" value="HTH_LacI"/>
    <property type="match status" value="1"/>
</dbReference>
<dbReference type="OrthoDB" id="2854648at2"/>
<dbReference type="SUPFAM" id="SSF47413">
    <property type="entry name" value="lambda repressor-like DNA-binding domains"/>
    <property type="match status" value="1"/>
</dbReference>
<evidence type="ECO:0000256" key="2">
    <source>
        <dbReference type="ARBA" id="ARBA00023125"/>
    </source>
</evidence>
<evidence type="ECO:0000256" key="1">
    <source>
        <dbReference type="ARBA" id="ARBA00023015"/>
    </source>
</evidence>
<dbReference type="Gene3D" id="1.10.260.40">
    <property type="entry name" value="lambda repressor-like DNA-binding domains"/>
    <property type="match status" value="1"/>
</dbReference>
<dbReference type="SUPFAM" id="SSF53822">
    <property type="entry name" value="Periplasmic binding protein-like I"/>
    <property type="match status" value="1"/>
</dbReference>
<evidence type="ECO:0000259" key="4">
    <source>
        <dbReference type="PROSITE" id="PS50932"/>
    </source>
</evidence>
<dbReference type="CDD" id="cd06267">
    <property type="entry name" value="PBP1_LacI_sugar_binding-like"/>
    <property type="match status" value="1"/>
</dbReference>
<dbReference type="GO" id="GO:0003700">
    <property type="term" value="F:DNA-binding transcription factor activity"/>
    <property type="evidence" value="ECO:0007669"/>
    <property type="project" value="TreeGrafter"/>
</dbReference>
<dbReference type="GO" id="GO:0000976">
    <property type="term" value="F:transcription cis-regulatory region binding"/>
    <property type="evidence" value="ECO:0007669"/>
    <property type="project" value="TreeGrafter"/>
</dbReference>
<dbReference type="PANTHER" id="PTHR30146">
    <property type="entry name" value="LACI-RELATED TRANSCRIPTIONAL REPRESSOR"/>
    <property type="match status" value="1"/>
</dbReference>
<dbReference type="Gene3D" id="3.40.50.2300">
    <property type="match status" value="2"/>
</dbReference>
<keyword evidence="1" id="KW-0805">Transcription regulation</keyword>
<evidence type="ECO:0000313" key="6">
    <source>
        <dbReference type="Proteomes" id="UP000186132"/>
    </source>
</evidence>
<dbReference type="PANTHER" id="PTHR30146:SF109">
    <property type="entry name" value="HTH-TYPE TRANSCRIPTIONAL REGULATOR GALS"/>
    <property type="match status" value="1"/>
</dbReference>
<name>A0A1M5RPJ3_9ACTN</name>
<gene>
    <name evidence="5" type="ORF">SAMN05443575_3607</name>
</gene>
<reference evidence="5 6" key="1">
    <citation type="submission" date="2016-11" db="EMBL/GenBank/DDBJ databases">
        <authorList>
            <person name="Jaros S."/>
            <person name="Januszkiewicz K."/>
            <person name="Wedrychowicz H."/>
        </authorList>
    </citation>
    <scope>NUCLEOTIDE SEQUENCE [LARGE SCALE GENOMIC DNA]</scope>
    <source>
        <strain evidence="5 6">DSM 45627</strain>
    </source>
</reference>
<dbReference type="InterPro" id="IPR046335">
    <property type="entry name" value="LacI/GalR-like_sensor"/>
</dbReference>
<evidence type="ECO:0000313" key="5">
    <source>
        <dbReference type="EMBL" id="SHH28129.1"/>
    </source>
</evidence>
<dbReference type="Pfam" id="PF13377">
    <property type="entry name" value="Peripla_BP_3"/>
    <property type="match status" value="1"/>
</dbReference>
<dbReference type="RefSeq" id="WP_073391786.1">
    <property type="nucleotide sequence ID" value="NZ_FQVU01000005.1"/>
</dbReference>
<feature type="domain" description="HTH lacI-type" evidence="4">
    <location>
        <begin position="8"/>
        <end position="62"/>
    </location>
</feature>
<dbReference type="Pfam" id="PF00356">
    <property type="entry name" value="LacI"/>
    <property type="match status" value="1"/>
</dbReference>
<proteinExistence type="predicted"/>